<evidence type="ECO:0000256" key="2">
    <source>
        <dbReference type="ARBA" id="ARBA00011881"/>
    </source>
</evidence>
<evidence type="ECO:0000313" key="10">
    <source>
        <dbReference type="EMBL" id="CCH70195.1"/>
    </source>
</evidence>
<comment type="similarity">
    <text evidence="1">Belongs to the C/M/P thioester hydrolase family.</text>
</comment>
<dbReference type="OrthoDB" id="9781019at2"/>
<dbReference type="RefSeq" id="WP_010850048.1">
    <property type="nucleotide sequence ID" value="NZ_HF570956.1"/>
</dbReference>
<dbReference type="InterPro" id="IPR049449">
    <property type="entry name" value="TesB_ACOT8-like_N"/>
</dbReference>
<evidence type="ECO:0000256" key="4">
    <source>
        <dbReference type="ARBA" id="ARBA00023098"/>
    </source>
</evidence>
<dbReference type="Pfam" id="PF02551">
    <property type="entry name" value="Acyl_CoA_thio"/>
    <property type="match status" value="1"/>
</dbReference>
<dbReference type="PANTHER" id="PTHR11066:SF34">
    <property type="entry name" value="ACYL-COENZYME A THIOESTERASE 8"/>
    <property type="match status" value="1"/>
</dbReference>
<keyword evidence="4" id="KW-0443">Lipid metabolism</keyword>
<feature type="domain" description="Acyl-CoA thioesterase 2 C-terminal" evidence="8">
    <location>
        <begin position="201"/>
        <end position="307"/>
    </location>
</feature>
<organism evidence="10 11">
    <name type="scientific">Phycicoccus elongatus Lp2</name>
    <dbReference type="NCBI Taxonomy" id="1193181"/>
    <lineage>
        <taxon>Bacteria</taxon>
        <taxon>Bacillati</taxon>
        <taxon>Actinomycetota</taxon>
        <taxon>Actinomycetes</taxon>
        <taxon>Micrococcales</taxon>
        <taxon>Intrasporangiaceae</taxon>
        <taxon>Phycicoccus</taxon>
    </lineage>
</organism>
<evidence type="ECO:0000256" key="7">
    <source>
        <dbReference type="ARBA" id="ARBA00079653"/>
    </source>
</evidence>
<gene>
    <name evidence="10" type="primary">tesB</name>
    <name evidence="10" type="ORF">BN10_530011</name>
</gene>
<evidence type="ECO:0000259" key="8">
    <source>
        <dbReference type="Pfam" id="PF02551"/>
    </source>
</evidence>
<dbReference type="GO" id="GO:0009062">
    <property type="term" value="P:fatty acid catabolic process"/>
    <property type="evidence" value="ECO:0007669"/>
    <property type="project" value="TreeGrafter"/>
</dbReference>
<dbReference type="Gene3D" id="2.40.160.210">
    <property type="entry name" value="Acyl-CoA thioesterase, double hotdog domain"/>
    <property type="match status" value="1"/>
</dbReference>
<dbReference type="eggNOG" id="COG1946">
    <property type="taxonomic scope" value="Bacteria"/>
</dbReference>
<proteinExistence type="inferred from homology"/>
<dbReference type="AlphaFoldDB" id="N0E3C5"/>
<dbReference type="CDD" id="cd03444">
    <property type="entry name" value="Thioesterase_II_repeat1"/>
    <property type="match status" value="1"/>
</dbReference>
<keyword evidence="3 10" id="KW-0378">Hydrolase</keyword>
<evidence type="ECO:0000256" key="5">
    <source>
        <dbReference type="ARBA" id="ARBA00050943"/>
    </source>
</evidence>
<evidence type="ECO:0000259" key="9">
    <source>
        <dbReference type="Pfam" id="PF13622"/>
    </source>
</evidence>
<dbReference type="InterPro" id="IPR003703">
    <property type="entry name" value="Acyl_CoA_thio"/>
</dbReference>
<dbReference type="SUPFAM" id="SSF54637">
    <property type="entry name" value="Thioesterase/thiol ester dehydrase-isomerase"/>
    <property type="match status" value="2"/>
</dbReference>
<dbReference type="GO" id="GO:0047617">
    <property type="term" value="F:fatty acyl-CoA hydrolase activity"/>
    <property type="evidence" value="ECO:0007669"/>
    <property type="project" value="UniProtKB-EC"/>
</dbReference>
<dbReference type="InterPro" id="IPR029069">
    <property type="entry name" value="HotDog_dom_sf"/>
</dbReference>
<dbReference type="PANTHER" id="PTHR11066">
    <property type="entry name" value="ACYL-COA THIOESTERASE"/>
    <property type="match status" value="1"/>
</dbReference>
<evidence type="ECO:0000256" key="1">
    <source>
        <dbReference type="ARBA" id="ARBA00006538"/>
    </source>
</evidence>
<dbReference type="HOGENOM" id="CLU_032690_0_1_11"/>
<dbReference type="GO" id="GO:0006637">
    <property type="term" value="P:acyl-CoA metabolic process"/>
    <property type="evidence" value="ECO:0007669"/>
    <property type="project" value="InterPro"/>
</dbReference>
<comment type="subunit">
    <text evidence="2">Homotetramer.</text>
</comment>
<evidence type="ECO:0000256" key="6">
    <source>
        <dbReference type="ARBA" id="ARBA00071120"/>
    </source>
</evidence>
<dbReference type="FunFam" id="2.40.160.210:FF:000001">
    <property type="entry name" value="Acyl-CoA thioesterase II"/>
    <property type="match status" value="1"/>
</dbReference>
<sequence length="312" mass="34535">MTESPVDRLLATLDLQEVGAVEVNLRPTDQTPAELPALVNEDVTVFLGQSERMPHHRVFGGQVLAQGVIACGRTITLEPGAPPRPIHSLHAYFMRPGDDEAPIHFAVERMRDGASFSTRRMHAIQHGKPILAMSASFQEVAGGLDHQDEMPTVPAPEDLPSMTDLFGGINEPRAQDLANRRPIDMRHNDGHLFFAPAEERTAEQSVWMRTKGALPDDPLIHAAVLAYSSDYSLLEPVLRRHGLVWPDARLRIASLDHAMWFHRQARADDWVLYAQQSPSAQSGRGLAIGRMFGRDGTMIATVAQEGMIRVKE</sequence>
<comment type="catalytic activity">
    <reaction evidence="5">
        <text>a fatty acyl-CoA + H2O = a fatty acid + CoA + H(+)</text>
        <dbReference type="Rhea" id="RHEA:16781"/>
        <dbReference type="ChEBI" id="CHEBI:15377"/>
        <dbReference type="ChEBI" id="CHEBI:15378"/>
        <dbReference type="ChEBI" id="CHEBI:28868"/>
        <dbReference type="ChEBI" id="CHEBI:57287"/>
        <dbReference type="ChEBI" id="CHEBI:77636"/>
        <dbReference type="EC" id="3.1.2.20"/>
    </reaction>
    <physiologicalReaction direction="left-to-right" evidence="5">
        <dbReference type="Rhea" id="RHEA:16782"/>
    </physiologicalReaction>
</comment>
<dbReference type="STRING" id="1193181.BN10_530011"/>
<feature type="domain" description="Acyl-CoA thioesterase-like N-terminal HotDog" evidence="9">
    <location>
        <begin position="52"/>
        <end position="138"/>
    </location>
</feature>
<comment type="caution">
    <text evidence="10">The sequence shown here is derived from an EMBL/GenBank/DDBJ whole genome shotgun (WGS) entry which is preliminary data.</text>
</comment>
<accession>N0E3C5</accession>
<dbReference type="Pfam" id="PF13622">
    <property type="entry name" value="4HBT_3"/>
    <property type="match status" value="1"/>
</dbReference>
<evidence type="ECO:0000256" key="3">
    <source>
        <dbReference type="ARBA" id="ARBA00022801"/>
    </source>
</evidence>
<protein>
    <recommendedName>
        <fullName evidence="6">Acyl-CoA thioesterase 2</fullName>
    </recommendedName>
    <alternativeName>
        <fullName evidence="7">Thioesterase II</fullName>
    </alternativeName>
</protein>
<dbReference type="InterPro" id="IPR025652">
    <property type="entry name" value="TesB_C"/>
</dbReference>
<reference evidence="10 11" key="1">
    <citation type="journal article" date="2013" name="ISME J.">
        <title>A metabolic model for members of the genus Tetrasphaera involved in enhanced biological phosphorus removal.</title>
        <authorList>
            <person name="Kristiansen R."/>
            <person name="Nguyen H.T.T."/>
            <person name="Saunders A.M."/>
            <person name="Nielsen J.L."/>
            <person name="Wimmer R."/>
            <person name="Le V.Q."/>
            <person name="McIlroy S.J."/>
            <person name="Petrovski S."/>
            <person name="Seviour R.J."/>
            <person name="Calteau A."/>
            <person name="Nielsen K.L."/>
            <person name="Nielsen P.H."/>
        </authorList>
    </citation>
    <scope>NUCLEOTIDE SEQUENCE [LARGE SCALE GENOMIC DNA]</scope>
    <source>
        <strain evidence="10 11">Lp2</strain>
    </source>
</reference>
<dbReference type="Proteomes" id="UP000013167">
    <property type="component" value="Unassembled WGS sequence"/>
</dbReference>
<name>N0E3C5_9MICO</name>
<keyword evidence="11" id="KW-1185">Reference proteome</keyword>
<dbReference type="EMBL" id="CAIZ01000123">
    <property type="protein sequence ID" value="CCH70195.1"/>
    <property type="molecule type" value="Genomic_DNA"/>
</dbReference>
<dbReference type="InterPro" id="IPR042171">
    <property type="entry name" value="Acyl-CoA_hotdog"/>
</dbReference>
<dbReference type="CDD" id="cd03445">
    <property type="entry name" value="Thioesterase_II_repeat2"/>
    <property type="match status" value="1"/>
</dbReference>
<evidence type="ECO:0000313" key="11">
    <source>
        <dbReference type="Proteomes" id="UP000013167"/>
    </source>
</evidence>